<dbReference type="EMBL" id="LXQA010274593">
    <property type="protein sequence ID" value="MCI40003.1"/>
    <property type="molecule type" value="Genomic_DNA"/>
</dbReference>
<evidence type="ECO:0000313" key="2">
    <source>
        <dbReference type="EMBL" id="MCI40003.1"/>
    </source>
</evidence>
<keyword evidence="3" id="KW-1185">Reference proteome</keyword>
<name>A0A392RTS6_9FABA</name>
<dbReference type="AlphaFoldDB" id="A0A392RTS6"/>
<accession>A0A392RTS6</accession>
<feature type="region of interest" description="Disordered" evidence="1">
    <location>
        <begin position="1"/>
        <end position="27"/>
    </location>
</feature>
<feature type="non-terminal residue" evidence="2">
    <location>
        <position position="27"/>
    </location>
</feature>
<reference evidence="2 3" key="1">
    <citation type="journal article" date="2018" name="Front. Plant Sci.">
        <title>Red Clover (Trifolium pratense) and Zigzag Clover (T. medium) - A Picture of Genomic Similarities and Differences.</title>
        <authorList>
            <person name="Dluhosova J."/>
            <person name="Istvanek J."/>
            <person name="Nedelnik J."/>
            <person name="Repkova J."/>
        </authorList>
    </citation>
    <scope>NUCLEOTIDE SEQUENCE [LARGE SCALE GENOMIC DNA]</scope>
    <source>
        <strain evidence="3">cv. 10/8</strain>
        <tissue evidence="2">Leaf</tissue>
    </source>
</reference>
<protein>
    <submittedName>
        <fullName evidence="2">Uncharacterized protein</fullName>
    </submittedName>
</protein>
<sequence length="27" mass="2955">MFLESPVTWKEAPESGYQAEEVLADGA</sequence>
<dbReference type="Proteomes" id="UP000265520">
    <property type="component" value="Unassembled WGS sequence"/>
</dbReference>
<proteinExistence type="predicted"/>
<evidence type="ECO:0000313" key="3">
    <source>
        <dbReference type="Proteomes" id="UP000265520"/>
    </source>
</evidence>
<evidence type="ECO:0000256" key="1">
    <source>
        <dbReference type="SAM" id="MobiDB-lite"/>
    </source>
</evidence>
<organism evidence="2 3">
    <name type="scientific">Trifolium medium</name>
    <dbReference type="NCBI Taxonomy" id="97028"/>
    <lineage>
        <taxon>Eukaryota</taxon>
        <taxon>Viridiplantae</taxon>
        <taxon>Streptophyta</taxon>
        <taxon>Embryophyta</taxon>
        <taxon>Tracheophyta</taxon>
        <taxon>Spermatophyta</taxon>
        <taxon>Magnoliopsida</taxon>
        <taxon>eudicotyledons</taxon>
        <taxon>Gunneridae</taxon>
        <taxon>Pentapetalae</taxon>
        <taxon>rosids</taxon>
        <taxon>fabids</taxon>
        <taxon>Fabales</taxon>
        <taxon>Fabaceae</taxon>
        <taxon>Papilionoideae</taxon>
        <taxon>50 kb inversion clade</taxon>
        <taxon>NPAAA clade</taxon>
        <taxon>Hologalegina</taxon>
        <taxon>IRL clade</taxon>
        <taxon>Trifolieae</taxon>
        <taxon>Trifolium</taxon>
    </lineage>
</organism>
<comment type="caution">
    <text evidence="2">The sequence shown here is derived from an EMBL/GenBank/DDBJ whole genome shotgun (WGS) entry which is preliminary data.</text>
</comment>